<feature type="transmembrane region" description="Helical" evidence="1">
    <location>
        <begin position="269"/>
        <end position="287"/>
    </location>
</feature>
<feature type="transmembrane region" description="Helical" evidence="1">
    <location>
        <begin position="84"/>
        <end position="105"/>
    </location>
</feature>
<feature type="transmembrane region" description="Helical" evidence="1">
    <location>
        <begin position="134"/>
        <end position="152"/>
    </location>
</feature>
<evidence type="ECO:0000259" key="3">
    <source>
        <dbReference type="Pfam" id="PF07786"/>
    </source>
</evidence>
<dbReference type="InterPro" id="IPR012429">
    <property type="entry name" value="HGSNAT_cat"/>
</dbReference>
<dbReference type="InterPro" id="IPR007349">
    <property type="entry name" value="DUF418"/>
</dbReference>
<dbReference type="PANTHER" id="PTHR30590:SF3">
    <property type="entry name" value="HYPOTHETICAL MEMBRANE SPANNING PROTEIN"/>
    <property type="match status" value="1"/>
</dbReference>
<sequence length="369" mass="38067">MSQPEFPPPTARLAGIDFARGLAVFGMFAAHVGPDPAVEAGITGAVMQFTHGRSSALFAMLAGVSLALTTGRQQPEVGVQGRQAVVRIVIRAVVLVALGMALTMLDTPVDVIIAYYGVYFLLALPLIRLRARTLAAVAAGLAVVGPLASFWVRSVVDFGAPDGIVGLLLTGTYPAITWMPFVIAGMALGRLDLGSPTVLRRLALLGPALGLLGYGGSWLALEVFGGREALLAGSPDALQQLNSESGAVTTESPAALLVAFPHSGTPFEIVGALGVAITVVPLAIAAVSRIRWLLLPVIAVGTMSLTAYVGHVLAIGALGVKELPGPSLTVLIGFIVVTTVAAALWKRLVGRGPLEYLVALATRPALLVR</sequence>
<dbReference type="RefSeq" id="WP_246016236.1">
    <property type="nucleotide sequence ID" value="NZ_CP144375.1"/>
</dbReference>
<feature type="transmembrane region" description="Helical" evidence="1">
    <location>
        <begin position="201"/>
        <end position="221"/>
    </location>
</feature>
<organism evidence="4 5">
    <name type="scientific">Kutzneria buriramensis</name>
    <dbReference type="NCBI Taxonomy" id="1045776"/>
    <lineage>
        <taxon>Bacteria</taxon>
        <taxon>Bacillati</taxon>
        <taxon>Actinomycetota</taxon>
        <taxon>Actinomycetes</taxon>
        <taxon>Pseudonocardiales</taxon>
        <taxon>Pseudonocardiaceae</taxon>
        <taxon>Kutzneria</taxon>
    </lineage>
</organism>
<comment type="caution">
    <text evidence="4">The sequence shown here is derived from an EMBL/GenBank/DDBJ whole genome shotgun (WGS) entry which is preliminary data.</text>
</comment>
<keyword evidence="5" id="KW-1185">Reference proteome</keyword>
<keyword evidence="1" id="KW-0812">Transmembrane</keyword>
<evidence type="ECO:0000256" key="1">
    <source>
        <dbReference type="SAM" id="Phobius"/>
    </source>
</evidence>
<feature type="transmembrane region" description="Helical" evidence="1">
    <location>
        <begin position="111"/>
        <end position="127"/>
    </location>
</feature>
<feature type="transmembrane region" description="Helical" evidence="1">
    <location>
        <begin position="164"/>
        <end position="189"/>
    </location>
</feature>
<dbReference type="Pfam" id="PF07786">
    <property type="entry name" value="HGSNAT_cat"/>
    <property type="match status" value="1"/>
</dbReference>
<keyword evidence="1" id="KW-0472">Membrane</keyword>
<feature type="transmembrane region" description="Helical" evidence="1">
    <location>
        <begin position="55"/>
        <end position="72"/>
    </location>
</feature>
<dbReference type="PANTHER" id="PTHR30590">
    <property type="entry name" value="INNER MEMBRANE PROTEIN"/>
    <property type="match status" value="1"/>
</dbReference>
<reference evidence="4 5" key="1">
    <citation type="submission" date="2018-08" db="EMBL/GenBank/DDBJ databases">
        <title>Genomic Encyclopedia of Archaeal and Bacterial Type Strains, Phase II (KMG-II): from individual species to whole genera.</title>
        <authorList>
            <person name="Goeker M."/>
        </authorList>
    </citation>
    <scope>NUCLEOTIDE SEQUENCE [LARGE SCALE GENOMIC DNA]</scope>
    <source>
        <strain evidence="4 5">DSM 45791</strain>
    </source>
</reference>
<name>A0A3E0GX20_9PSEU</name>
<dbReference type="EMBL" id="QUNO01000024">
    <property type="protein sequence ID" value="REH29652.1"/>
    <property type="molecule type" value="Genomic_DNA"/>
</dbReference>
<keyword evidence="1" id="KW-1133">Transmembrane helix</keyword>
<feature type="transmembrane region" description="Helical" evidence="1">
    <location>
        <begin position="294"/>
        <end position="320"/>
    </location>
</feature>
<evidence type="ECO:0000313" key="4">
    <source>
        <dbReference type="EMBL" id="REH29652.1"/>
    </source>
</evidence>
<feature type="domain" description="Heparan-alpha-glucosaminide N-acetyltransferase catalytic" evidence="3">
    <location>
        <begin position="12"/>
        <end position="191"/>
    </location>
</feature>
<proteinExistence type="predicted"/>
<gene>
    <name evidence="4" type="ORF">BCF44_12479</name>
</gene>
<dbReference type="Pfam" id="PF04235">
    <property type="entry name" value="DUF418"/>
    <property type="match status" value="1"/>
</dbReference>
<dbReference type="AlphaFoldDB" id="A0A3E0GX20"/>
<feature type="transmembrane region" description="Helical" evidence="1">
    <location>
        <begin position="326"/>
        <end position="345"/>
    </location>
</feature>
<evidence type="ECO:0000313" key="5">
    <source>
        <dbReference type="Proteomes" id="UP000256269"/>
    </source>
</evidence>
<evidence type="ECO:0000259" key="2">
    <source>
        <dbReference type="Pfam" id="PF04235"/>
    </source>
</evidence>
<dbReference type="Proteomes" id="UP000256269">
    <property type="component" value="Unassembled WGS sequence"/>
</dbReference>
<feature type="domain" description="DUF418" evidence="2">
    <location>
        <begin position="266"/>
        <end position="358"/>
    </location>
</feature>
<protein>
    <submittedName>
        <fullName evidence="4">Uncharacterized protein DUF418</fullName>
    </submittedName>
</protein>
<accession>A0A3E0GX20</accession>
<dbReference type="InterPro" id="IPR052529">
    <property type="entry name" value="Bact_Transport_Assoc"/>
</dbReference>